<comment type="caution">
    <text evidence="1">The sequence shown here is derived from an EMBL/GenBank/DDBJ whole genome shotgun (WGS) entry which is preliminary data.</text>
</comment>
<dbReference type="RefSeq" id="WP_034709350.1">
    <property type="nucleotide sequence ID" value="NZ_JPRH01000001.1"/>
</dbReference>
<dbReference type="EMBL" id="JPRH01000001">
    <property type="protein sequence ID" value="KFF14560.1"/>
    <property type="molecule type" value="Genomic_DNA"/>
</dbReference>
<dbReference type="eggNOG" id="ENOG5033W5B">
    <property type="taxonomic scope" value="Bacteria"/>
</dbReference>
<evidence type="ECO:0000313" key="1">
    <source>
        <dbReference type="EMBL" id="KFF14560.1"/>
    </source>
</evidence>
<gene>
    <name evidence="1" type="ORF">IW15_03765</name>
</gene>
<reference evidence="1 2" key="1">
    <citation type="submission" date="2014-07" db="EMBL/GenBank/DDBJ databases">
        <title>Genome of Chryseobacterium soli DSM 19298.</title>
        <authorList>
            <person name="Stropko S.J."/>
            <person name="Pipes S.E."/>
            <person name="Newman J."/>
        </authorList>
    </citation>
    <scope>NUCLEOTIDE SEQUENCE [LARGE SCALE GENOMIC DNA]</scope>
    <source>
        <strain evidence="1 2">DSM 19298</strain>
    </source>
</reference>
<dbReference type="STRING" id="445961.IW15_03765"/>
<name>A0A086ACZ6_9FLAO</name>
<sequence length="135" mass="15492">MVFIESLFPADPMKNTFDKKYDMFRLCFLLSSVTFISCTTESNIWYNQTITLKPGEGIEIECKKSPGTINMKNRSDIPIILSSKLKTLTIIKPHDIFQYRIPKKGKIRFINSNTTSALISYSIESNNPFVKTIIK</sequence>
<protein>
    <submittedName>
        <fullName evidence="1">Uncharacterized protein</fullName>
    </submittedName>
</protein>
<dbReference type="Proteomes" id="UP000028705">
    <property type="component" value="Unassembled WGS sequence"/>
</dbReference>
<accession>A0A086ACZ6</accession>
<dbReference type="AlphaFoldDB" id="A0A086ACZ6"/>
<keyword evidence="2" id="KW-1185">Reference proteome</keyword>
<proteinExistence type="predicted"/>
<organism evidence="1 2">
    <name type="scientific">Chryseobacterium soli</name>
    <dbReference type="NCBI Taxonomy" id="445961"/>
    <lineage>
        <taxon>Bacteria</taxon>
        <taxon>Pseudomonadati</taxon>
        <taxon>Bacteroidota</taxon>
        <taxon>Flavobacteriia</taxon>
        <taxon>Flavobacteriales</taxon>
        <taxon>Weeksellaceae</taxon>
        <taxon>Chryseobacterium group</taxon>
        <taxon>Chryseobacterium</taxon>
    </lineage>
</organism>
<evidence type="ECO:0000313" key="2">
    <source>
        <dbReference type="Proteomes" id="UP000028705"/>
    </source>
</evidence>